<comment type="caution">
    <text evidence="1">The sequence shown here is derived from an EMBL/GenBank/DDBJ whole genome shotgun (WGS) entry which is preliminary data.</text>
</comment>
<name>A0AAD6QZW8_9ROSI</name>
<protein>
    <submittedName>
        <fullName evidence="1">Uncharacterized protein</fullName>
    </submittedName>
</protein>
<dbReference type="AlphaFoldDB" id="A0AAD6QZW8"/>
<gene>
    <name evidence="1" type="ORF">NC653_014972</name>
</gene>
<dbReference type="Proteomes" id="UP001164929">
    <property type="component" value="Chromosome 5"/>
</dbReference>
<reference evidence="1" key="1">
    <citation type="journal article" date="2023" name="Mol. Ecol. Resour.">
        <title>Chromosome-level genome assembly of a triploid poplar Populus alba 'Berolinensis'.</title>
        <authorList>
            <person name="Chen S."/>
            <person name="Yu Y."/>
            <person name="Wang X."/>
            <person name="Wang S."/>
            <person name="Zhang T."/>
            <person name="Zhou Y."/>
            <person name="He R."/>
            <person name="Meng N."/>
            <person name="Wang Y."/>
            <person name="Liu W."/>
            <person name="Liu Z."/>
            <person name="Liu J."/>
            <person name="Guo Q."/>
            <person name="Huang H."/>
            <person name="Sederoff R.R."/>
            <person name="Wang G."/>
            <person name="Qu G."/>
            <person name="Chen S."/>
        </authorList>
    </citation>
    <scope>NUCLEOTIDE SEQUENCE</scope>
    <source>
        <strain evidence="1">SC-2020</strain>
    </source>
</reference>
<sequence>MEGLVKKYQQRFRKVRGLMEEWEQLQSRLISQFSNASAIIERLKVIGDCNNYGNLKSVDGIVDAVVRKQLESLQTILLSMNKTLEEIRGVVLTIEKMYRDGRQLVKGGGGSNQLNAKQLRQRIGIKPCLADCLDGLMILHEMHQAEYVMFFCLKSLHRFGYSFLYECLVGSNNFVCSSGL</sequence>
<accession>A0AAD6QZW8</accession>
<dbReference type="InterPro" id="IPR038985">
    <property type="entry name" value="OPRN-like"/>
</dbReference>
<dbReference type="PANTHER" id="PTHR37904:SF2">
    <property type="entry name" value="OS10G0566900 PROTEIN"/>
    <property type="match status" value="1"/>
</dbReference>
<dbReference type="EMBL" id="JAQIZT010000005">
    <property type="protein sequence ID" value="KAJ6998992.1"/>
    <property type="molecule type" value="Genomic_DNA"/>
</dbReference>
<evidence type="ECO:0000313" key="2">
    <source>
        <dbReference type="Proteomes" id="UP001164929"/>
    </source>
</evidence>
<evidence type="ECO:0000313" key="1">
    <source>
        <dbReference type="EMBL" id="KAJ6998992.1"/>
    </source>
</evidence>
<dbReference type="Pfam" id="PF15011">
    <property type="entry name" value="CA109-like"/>
    <property type="match status" value="1"/>
</dbReference>
<organism evidence="1 2">
    <name type="scientific">Populus alba x Populus x berolinensis</name>
    <dbReference type="NCBI Taxonomy" id="444605"/>
    <lineage>
        <taxon>Eukaryota</taxon>
        <taxon>Viridiplantae</taxon>
        <taxon>Streptophyta</taxon>
        <taxon>Embryophyta</taxon>
        <taxon>Tracheophyta</taxon>
        <taxon>Spermatophyta</taxon>
        <taxon>Magnoliopsida</taxon>
        <taxon>eudicotyledons</taxon>
        <taxon>Gunneridae</taxon>
        <taxon>Pentapetalae</taxon>
        <taxon>rosids</taxon>
        <taxon>fabids</taxon>
        <taxon>Malpighiales</taxon>
        <taxon>Salicaceae</taxon>
        <taxon>Saliceae</taxon>
        <taxon>Populus</taxon>
    </lineage>
</organism>
<keyword evidence="2" id="KW-1185">Reference proteome</keyword>
<proteinExistence type="predicted"/>
<dbReference type="InterPro" id="IPR029159">
    <property type="entry name" value="CA109-like"/>
</dbReference>
<dbReference type="PANTHER" id="PTHR37904">
    <property type="entry name" value="OS10G0566900 PROTEIN"/>
    <property type="match status" value="1"/>
</dbReference>